<feature type="domain" description="TrmE-type G" evidence="12">
    <location>
        <begin position="222"/>
        <end position="382"/>
    </location>
</feature>
<protein>
    <recommendedName>
        <fullName evidence="10">tRNA modification GTPase MnmE</fullName>
        <ecNumber evidence="10">3.6.-.-</ecNumber>
    </recommendedName>
</protein>
<dbReference type="InterPro" id="IPR018948">
    <property type="entry name" value="GTP-bd_TrmE_N"/>
</dbReference>
<dbReference type="OrthoDB" id="9805918at2"/>
<dbReference type="GO" id="GO:0030488">
    <property type="term" value="P:tRNA methylation"/>
    <property type="evidence" value="ECO:0007669"/>
    <property type="project" value="TreeGrafter"/>
</dbReference>
<dbReference type="InterPro" id="IPR025867">
    <property type="entry name" value="MnmE_helical"/>
</dbReference>
<feature type="binding site" evidence="10">
    <location>
        <position position="253"/>
    </location>
    <ligand>
        <name>K(+)</name>
        <dbReference type="ChEBI" id="CHEBI:29103"/>
    </ligand>
</feature>
<keyword evidence="8 10" id="KW-0630">Potassium</keyword>
<dbReference type="PRINTS" id="PR00326">
    <property type="entry name" value="GTP1OBG"/>
</dbReference>
<dbReference type="RefSeq" id="WP_114298064.1">
    <property type="nucleotide sequence ID" value="NZ_QPJT01000012.1"/>
</dbReference>
<dbReference type="FunFam" id="3.40.50.300:FF:000494">
    <property type="entry name" value="tRNA modification GTPase MnmE"/>
    <property type="match status" value="1"/>
</dbReference>
<organism evidence="13 14">
    <name type="scientific">Anaerobacterium chartisolvens</name>
    <dbReference type="NCBI Taxonomy" id="1297424"/>
    <lineage>
        <taxon>Bacteria</taxon>
        <taxon>Bacillati</taxon>
        <taxon>Bacillota</taxon>
        <taxon>Clostridia</taxon>
        <taxon>Eubacteriales</taxon>
        <taxon>Oscillospiraceae</taxon>
        <taxon>Anaerobacterium</taxon>
    </lineage>
</organism>
<evidence type="ECO:0000256" key="1">
    <source>
        <dbReference type="ARBA" id="ARBA00011043"/>
    </source>
</evidence>
<dbReference type="InterPro" id="IPR027266">
    <property type="entry name" value="TrmE/GcvT-like"/>
</dbReference>
<feature type="binding site" evidence="10">
    <location>
        <position position="126"/>
    </location>
    <ligand>
        <name>(6S)-5-formyl-5,6,7,8-tetrahydrofolate</name>
        <dbReference type="ChEBI" id="CHEBI:57457"/>
    </ligand>
</feature>
<evidence type="ECO:0000256" key="3">
    <source>
        <dbReference type="ARBA" id="ARBA00022694"/>
    </source>
</evidence>
<dbReference type="HAMAP" id="MF_00379">
    <property type="entry name" value="GTPase_MnmE"/>
    <property type="match status" value="1"/>
</dbReference>
<feature type="binding site" evidence="10">
    <location>
        <position position="87"/>
    </location>
    <ligand>
        <name>(6S)-5-formyl-5,6,7,8-tetrahydrofolate</name>
        <dbReference type="ChEBI" id="CHEBI:57457"/>
    </ligand>
</feature>
<dbReference type="GO" id="GO:0002098">
    <property type="term" value="P:tRNA wobble uridine modification"/>
    <property type="evidence" value="ECO:0007669"/>
    <property type="project" value="TreeGrafter"/>
</dbReference>
<dbReference type="NCBIfam" id="TIGR00450">
    <property type="entry name" value="mnmE_trmE_thdF"/>
    <property type="match status" value="1"/>
</dbReference>
<comment type="similarity">
    <text evidence="1 10 11">Belongs to the TRAFAC class TrmE-Era-EngA-EngB-Septin-like GTPase superfamily. TrmE GTPase family.</text>
</comment>
<dbReference type="PANTHER" id="PTHR42714:SF2">
    <property type="entry name" value="TRNA MODIFICATION GTPASE GTPBP3, MITOCHONDRIAL"/>
    <property type="match status" value="1"/>
</dbReference>
<dbReference type="Gene3D" id="3.30.1360.120">
    <property type="entry name" value="Probable tRNA modification gtpase trme, domain 1"/>
    <property type="match status" value="1"/>
</dbReference>
<dbReference type="Gene3D" id="3.40.50.300">
    <property type="entry name" value="P-loop containing nucleotide triphosphate hydrolases"/>
    <property type="match status" value="1"/>
</dbReference>
<accession>A0A369B3I0</accession>
<feature type="binding site" evidence="10">
    <location>
        <begin position="232"/>
        <end position="237"/>
    </location>
    <ligand>
        <name>GTP</name>
        <dbReference type="ChEBI" id="CHEBI:37565"/>
    </ligand>
</feature>
<evidence type="ECO:0000256" key="8">
    <source>
        <dbReference type="ARBA" id="ARBA00022958"/>
    </source>
</evidence>
<reference evidence="13 14" key="1">
    <citation type="submission" date="2018-07" db="EMBL/GenBank/DDBJ databases">
        <title>Genomic Encyclopedia of Type Strains, Phase IV (KMG-IV): sequencing the most valuable type-strain genomes for metagenomic binning, comparative biology and taxonomic classification.</title>
        <authorList>
            <person name="Goeker M."/>
        </authorList>
    </citation>
    <scope>NUCLEOTIDE SEQUENCE [LARGE SCALE GENOMIC DNA]</scope>
    <source>
        <strain evidence="13 14">DSM 27016</strain>
    </source>
</reference>
<dbReference type="GO" id="GO:0046872">
    <property type="term" value="F:metal ion binding"/>
    <property type="evidence" value="ECO:0007669"/>
    <property type="project" value="UniProtKB-KW"/>
</dbReference>
<dbReference type="EC" id="3.6.-.-" evidence="10"/>
<comment type="function">
    <text evidence="10">Exhibits a very high intrinsic GTPase hydrolysis rate. Involved in the addition of a carboxymethylaminomethyl (cmnm) group at the wobble position (U34) of certain tRNAs, forming tRNA-cmnm(5)s(2)U34.</text>
</comment>
<evidence type="ECO:0000256" key="7">
    <source>
        <dbReference type="ARBA" id="ARBA00022842"/>
    </source>
</evidence>
<dbReference type="Gene3D" id="1.20.120.430">
    <property type="entry name" value="tRNA modification GTPase MnmE domain 2"/>
    <property type="match status" value="1"/>
</dbReference>
<dbReference type="InterPro" id="IPR004520">
    <property type="entry name" value="GTPase_MnmE"/>
</dbReference>
<dbReference type="SUPFAM" id="SSF52540">
    <property type="entry name" value="P-loop containing nucleoside triphosphate hydrolases"/>
    <property type="match status" value="1"/>
</dbReference>
<evidence type="ECO:0000256" key="10">
    <source>
        <dbReference type="HAMAP-Rule" id="MF_00379"/>
    </source>
</evidence>
<dbReference type="GO" id="GO:0042802">
    <property type="term" value="F:identical protein binding"/>
    <property type="evidence" value="ECO:0007669"/>
    <property type="project" value="UniProtKB-ARBA"/>
</dbReference>
<keyword evidence="6 10" id="KW-0378">Hydrolase</keyword>
<dbReference type="PANTHER" id="PTHR42714">
    <property type="entry name" value="TRNA MODIFICATION GTPASE GTPBP3"/>
    <property type="match status" value="1"/>
</dbReference>
<dbReference type="GO" id="GO:0003924">
    <property type="term" value="F:GTPase activity"/>
    <property type="evidence" value="ECO:0007669"/>
    <property type="project" value="UniProtKB-UniRule"/>
</dbReference>
<feature type="binding site" evidence="10">
    <location>
        <begin position="251"/>
        <end position="257"/>
    </location>
    <ligand>
        <name>GTP</name>
        <dbReference type="ChEBI" id="CHEBI:37565"/>
    </ligand>
</feature>
<dbReference type="InterPro" id="IPR031168">
    <property type="entry name" value="G_TrmE"/>
</dbReference>
<evidence type="ECO:0000256" key="5">
    <source>
        <dbReference type="ARBA" id="ARBA00022741"/>
    </source>
</evidence>
<keyword evidence="14" id="KW-1185">Reference proteome</keyword>
<dbReference type="Pfam" id="PF12631">
    <property type="entry name" value="MnmE_helical"/>
    <property type="match status" value="1"/>
</dbReference>
<dbReference type="PROSITE" id="PS51709">
    <property type="entry name" value="G_TRME"/>
    <property type="match status" value="1"/>
</dbReference>
<feature type="binding site" evidence="10">
    <location>
        <position position="251"/>
    </location>
    <ligand>
        <name>K(+)</name>
        <dbReference type="ChEBI" id="CHEBI:29103"/>
    </ligand>
</feature>
<dbReference type="FunFam" id="3.30.1360.120:FF:000003">
    <property type="entry name" value="tRNA modification GTPase MnmE"/>
    <property type="match status" value="1"/>
</dbReference>
<dbReference type="Pfam" id="PF01926">
    <property type="entry name" value="MMR_HSR1"/>
    <property type="match status" value="1"/>
</dbReference>
<keyword evidence="2 10" id="KW-0963">Cytoplasm</keyword>
<feature type="binding site" evidence="10">
    <location>
        <begin position="276"/>
        <end position="279"/>
    </location>
    <ligand>
        <name>GTP</name>
        <dbReference type="ChEBI" id="CHEBI:37565"/>
    </ligand>
</feature>
<keyword evidence="5 10" id="KW-0547">Nucleotide-binding</keyword>
<evidence type="ECO:0000313" key="13">
    <source>
        <dbReference type="EMBL" id="RCX16140.1"/>
    </source>
</evidence>
<feature type="binding site" evidence="10">
    <location>
        <position position="257"/>
    </location>
    <ligand>
        <name>Mg(2+)</name>
        <dbReference type="ChEBI" id="CHEBI:18420"/>
    </ligand>
</feature>
<dbReference type="InterPro" id="IPR005225">
    <property type="entry name" value="Small_GTP-bd"/>
</dbReference>
<comment type="subunit">
    <text evidence="10">Homodimer. Heterotetramer of two MnmE and two MnmG subunits.</text>
</comment>
<evidence type="ECO:0000313" key="14">
    <source>
        <dbReference type="Proteomes" id="UP000253034"/>
    </source>
</evidence>
<evidence type="ECO:0000259" key="12">
    <source>
        <dbReference type="PROSITE" id="PS51709"/>
    </source>
</evidence>
<comment type="subcellular location">
    <subcellularLocation>
        <location evidence="10">Cytoplasm</location>
    </subcellularLocation>
</comment>
<comment type="cofactor">
    <cofactor evidence="10">
        <name>K(+)</name>
        <dbReference type="ChEBI" id="CHEBI:29103"/>
    </cofactor>
    <text evidence="10">Binds 1 potassium ion per subunit.</text>
</comment>
<sequence length="461" mass="50740">MFYSSDTIAAISTAHGTGGIGIVRISGENSFDIAERIFKGKKSFRDMRSHSISYGKIINPKDGKALDEVMITKMRGPNTFTRENIVEINCHGSGIVLKGILELVLHEGARLAEPGEFTKRAFLSGRIDLSQAEAVIDIINSKTEAGSKAAVDQLEGRLSQKLTPAREKLIGVIAHIEATIDYPEYDIEEITCRKVYAEALEVKEMLVDIIKDFERGRILREGISAAIVGRPNVGKSSLFNELSGKNRAIVTDVPGTTRDIIEEYINMGGISLRLMDTAGIRETDDIVEKIGVERAEKIINSAELVIVVVDASTGLGDEDVEIIKMVSQKKVLIIANKIDIASSSHVVDDMKKKIKDKKIIEASIKNNIGIDVLENQIIEMFFEGGLNSENDVIITNLRHKNLVDKAIQSINEACEACENDMPLDCVTIDIRNSAEFLGEITGESIKEDVMNEIFKKFCIGK</sequence>
<name>A0A369B3I0_9FIRM</name>
<evidence type="ECO:0000256" key="2">
    <source>
        <dbReference type="ARBA" id="ARBA00022490"/>
    </source>
</evidence>
<keyword evidence="4 10" id="KW-0479">Metal-binding</keyword>
<dbReference type="InterPro" id="IPR027368">
    <property type="entry name" value="MnmE_dom2"/>
</dbReference>
<evidence type="ECO:0000256" key="4">
    <source>
        <dbReference type="ARBA" id="ARBA00022723"/>
    </source>
</evidence>
<evidence type="ECO:0000256" key="6">
    <source>
        <dbReference type="ARBA" id="ARBA00022801"/>
    </source>
</evidence>
<keyword evidence="3 10" id="KW-0819">tRNA processing</keyword>
<dbReference type="Proteomes" id="UP000253034">
    <property type="component" value="Unassembled WGS sequence"/>
</dbReference>
<dbReference type="SUPFAM" id="SSF116878">
    <property type="entry name" value="TrmE connector domain"/>
    <property type="match status" value="1"/>
</dbReference>
<proteinExistence type="inferred from homology"/>
<dbReference type="EMBL" id="QPJT01000012">
    <property type="protein sequence ID" value="RCX16140.1"/>
    <property type="molecule type" value="Genomic_DNA"/>
</dbReference>
<feature type="binding site" evidence="10">
    <location>
        <position position="256"/>
    </location>
    <ligand>
        <name>K(+)</name>
        <dbReference type="ChEBI" id="CHEBI:29103"/>
    </ligand>
</feature>
<dbReference type="Pfam" id="PF10396">
    <property type="entry name" value="TrmE_N"/>
    <property type="match status" value="1"/>
</dbReference>
<feature type="binding site" evidence="10">
    <location>
        <position position="232"/>
    </location>
    <ligand>
        <name>K(+)</name>
        <dbReference type="ChEBI" id="CHEBI:29103"/>
    </ligand>
</feature>
<dbReference type="CDD" id="cd04164">
    <property type="entry name" value="trmE"/>
    <property type="match status" value="1"/>
</dbReference>
<evidence type="ECO:0000256" key="11">
    <source>
        <dbReference type="RuleBase" id="RU003313"/>
    </source>
</evidence>
<keyword evidence="7 10" id="KW-0460">Magnesium</keyword>
<comment type="caution">
    <text evidence="10">Lacks conserved residue(s) required for the propagation of feature annotation.</text>
</comment>
<comment type="caution">
    <text evidence="13">The sequence shown here is derived from an EMBL/GenBank/DDBJ whole genome shotgun (WGS) entry which is preliminary data.</text>
</comment>
<feature type="binding site" evidence="10">
    <location>
        <position position="236"/>
    </location>
    <ligand>
        <name>Mg(2+)</name>
        <dbReference type="ChEBI" id="CHEBI:18420"/>
    </ligand>
</feature>
<feature type="binding site" evidence="10">
    <location>
        <position position="461"/>
    </location>
    <ligand>
        <name>(6S)-5-formyl-5,6,7,8-tetrahydrofolate</name>
        <dbReference type="ChEBI" id="CHEBI:57457"/>
    </ligand>
</feature>
<dbReference type="GO" id="GO:0005525">
    <property type="term" value="F:GTP binding"/>
    <property type="evidence" value="ECO:0007669"/>
    <property type="project" value="UniProtKB-UniRule"/>
</dbReference>
<gene>
    <name evidence="10" type="primary">mnmE</name>
    <name evidence="10" type="synonym">trmE</name>
    <name evidence="13" type="ORF">DFR58_112124</name>
</gene>
<dbReference type="AlphaFoldDB" id="A0A369B3I0"/>
<feature type="binding site" evidence="10">
    <location>
        <position position="24"/>
    </location>
    <ligand>
        <name>(6S)-5-formyl-5,6,7,8-tetrahydrofolate</name>
        <dbReference type="ChEBI" id="CHEBI:57457"/>
    </ligand>
</feature>
<dbReference type="InterPro" id="IPR027417">
    <property type="entry name" value="P-loop_NTPase"/>
</dbReference>
<dbReference type="NCBIfam" id="TIGR00231">
    <property type="entry name" value="small_GTP"/>
    <property type="match status" value="1"/>
</dbReference>
<dbReference type="NCBIfam" id="NF003661">
    <property type="entry name" value="PRK05291.1-3"/>
    <property type="match status" value="1"/>
</dbReference>
<dbReference type="GO" id="GO:0005829">
    <property type="term" value="C:cytosol"/>
    <property type="evidence" value="ECO:0007669"/>
    <property type="project" value="TreeGrafter"/>
</dbReference>
<keyword evidence="9 10" id="KW-0342">GTP-binding</keyword>
<dbReference type="InterPro" id="IPR006073">
    <property type="entry name" value="GTP-bd"/>
</dbReference>
<dbReference type="CDD" id="cd14858">
    <property type="entry name" value="TrmE_N"/>
    <property type="match status" value="1"/>
</dbReference>
<evidence type="ECO:0000256" key="9">
    <source>
        <dbReference type="ARBA" id="ARBA00023134"/>
    </source>
</evidence>